<dbReference type="RefSeq" id="WP_288184880.1">
    <property type="nucleotide sequence ID" value="NZ_LT608335.1"/>
</dbReference>
<proteinExistence type="predicted"/>
<dbReference type="SUPFAM" id="SSF51556">
    <property type="entry name" value="Metallo-dependent hydrolases"/>
    <property type="match status" value="1"/>
</dbReference>
<dbReference type="InterPro" id="IPR050378">
    <property type="entry name" value="Metallo-dep_Hydrolases_sf"/>
</dbReference>
<dbReference type="InterPro" id="IPR011059">
    <property type="entry name" value="Metal-dep_hydrolase_composite"/>
</dbReference>
<dbReference type="GO" id="GO:0016812">
    <property type="term" value="F:hydrolase activity, acting on carbon-nitrogen (but not peptide) bonds, in cyclic amides"/>
    <property type="evidence" value="ECO:0007669"/>
    <property type="project" value="TreeGrafter"/>
</dbReference>
<dbReference type="AlphaFoldDB" id="A0A212LXC1"/>
<dbReference type="Gene3D" id="2.30.40.10">
    <property type="entry name" value="Urease, subunit C, domain 1"/>
    <property type="match status" value="1"/>
</dbReference>
<dbReference type="PANTHER" id="PTHR11647:SF1">
    <property type="entry name" value="COLLAPSIN RESPONSE MEDIATOR PROTEIN"/>
    <property type="match status" value="1"/>
</dbReference>
<dbReference type="CDD" id="cd01297">
    <property type="entry name" value="D-aminoacylase"/>
    <property type="match status" value="1"/>
</dbReference>
<dbReference type="Pfam" id="PF07969">
    <property type="entry name" value="Amidohydro_3"/>
    <property type="match status" value="1"/>
</dbReference>
<dbReference type="GO" id="GO:0016811">
    <property type="term" value="F:hydrolase activity, acting on carbon-nitrogen (but not peptide) bonds, in linear amides"/>
    <property type="evidence" value="ECO:0007669"/>
    <property type="project" value="InterPro"/>
</dbReference>
<dbReference type="EMBL" id="FMJE01000004">
    <property type="protein sequence ID" value="SCM82130.1"/>
    <property type="molecule type" value="Genomic_DNA"/>
</dbReference>
<dbReference type="InterPro" id="IPR013108">
    <property type="entry name" value="Amidohydro_3"/>
</dbReference>
<evidence type="ECO:0000259" key="1">
    <source>
        <dbReference type="Pfam" id="PF07969"/>
    </source>
</evidence>
<dbReference type="GO" id="GO:0005829">
    <property type="term" value="C:cytosol"/>
    <property type="evidence" value="ECO:0007669"/>
    <property type="project" value="TreeGrafter"/>
</dbReference>
<protein>
    <submittedName>
        <fullName evidence="2">D-aminoacylase (Aspartate, glutamate ETC)</fullName>
    </submittedName>
</protein>
<dbReference type="InterPro" id="IPR032466">
    <property type="entry name" value="Metal_Hydrolase"/>
</dbReference>
<dbReference type="Gene3D" id="3.30.1490.130">
    <property type="entry name" value="D-aminoacylase. Domain 3"/>
    <property type="match status" value="1"/>
</dbReference>
<dbReference type="SUPFAM" id="SSF51338">
    <property type="entry name" value="Composite domain of metallo-dependent hydrolases"/>
    <property type="match status" value="1"/>
</dbReference>
<feature type="domain" description="Amidohydrolase 3" evidence="1">
    <location>
        <begin position="44"/>
        <end position="509"/>
    </location>
</feature>
<evidence type="ECO:0000313" key="2">
    <source>
        <dbReference type="EMBL" id="SCM82130.1"/>
    </source>
</evidence>
<accession>A0A212LXC1</accession>
<dbReference type="PANTHER" id="PTHR11647">
    <property type="entry name" value="HYDRANTOINASE/DIHYDROPYRIMIDINASE FAMILY MEMBER"/>
    <property type="match status" value="1"/>
</dbReference>
<dbReference type="Gene3D" id="3.20.20.140">
    <property type="entry name" value="Metal-dependent hydrolases"/>
    <property type="match status" value="1"/>
</dbReference>
<reference evidence="2" key="1">
    <citation type="submission" date="2016-08" db="EMBL/GenBank/DDBJ databases">
        <authorList>
            <person name="Seilhamer J.J."/>
        </authorList>
    </citation>
    <scope>NUCLEOTIDE SEQUENCE</scope>
    <source>
        <strain evidence="2">86</strain>
    </source>
</reference>
<dbReference type="InterPro" id="IPR023100">
    <property type="entry name" value="D-aminoacylase_insert_dom_sf"/>
</dbReference>
<gene>
    <name evidence="2" type="ORF">KL86SPO_40615</name>
</gene>
<organism evidence="2">
    <name type="scientific">uncultured Sporomusa sp</name>
    <dbReference type="NCBI Taxonomy" id="307249"/>
    <lineage>
        <taxon>Bacteria</taxon>
        <taxon>Bacillati</taxon>
        <taxon>Bacillota</taxon>
        <taxon>Negativicutes</taxon>
        <taxon>Selenomonadales</taxon>
        <taxon>Sporomusaceae</taxon>
        <taxon>Sporomusa</taxon>
        <taxon>environmental samples</taxon>
    </lineage>
</organism>
<sequence>MFDILIKQAKVLDGTGNPGFTADLGVKQGKIIEIGMIDKQAETIIDAKGLCVAPGFIDPHAHDDGCAFFDEPVINKLSQGVTTDISGNCGQSLAPVSERYWRDNRKVHTLINPPECMDEFTSFDKFLKAIESRKLGINMGFLVGHAALRIAVMGLENREPTPAEMEQMKAYLLAALEEGALGMSAGLLYPPGSIAKQAEFIELCKVIKEKNAIFTIHIRDEGDYVIESVEEAIEIAKQSGAFVNISHHKAIGKKNWGKVKTTLRMIEEANQQGINVGFDQYPYNANCTYLSTILPPSYLVGDLTALIKNLQDKEFRKATKEAILACREKWDNFVVNVGFEGMLLIKADKTPDAVGKTVAEYARIIGQDPFDTALDLLVANELEAIAVYFSMSDDDVEEVMKNPYGMVGTDGIYMRNREKTHPRVAASFPRVLGHYVRERQVLRLEEAVRKMTSLPAMRLHLRNKGLIKEGFDADLVIFDADKIIDTADFIKDSYAPNVGVKYVVVGGKVALKDNVYTGAASGQVIRRQENR</sequence>
<name>A0A212LXC1_9FIRM</name>